<sequence length="79" mass="8510">MESPPADVVISVFLHLLQRPDTHPLCGAPLLFCGDLHRFGGGSGQVVEKAQTSEVVTPKSFPPWLDLARRQVSGEADEA</sequence>
<evidence type="ECO:0000313" key="1">
    <source>
        <dbReference type="EnsemblPlants" id="LPERR08G19000.1"/>
    </source>
</evidence>
<organism evidence="1 2">
    <name type="scientific">Leersia perrieri</name>
    <dbReference type="NCBI Taxonomy" id="77586"/>
    <lineage>
        <taxon>Eukaryota</taxon>
        <taxon>Viridiplantae</taxon>
        <taxon>Streptophyta</taxon>
        <taxon>Embryophyta</taxon>
        <taxon>Tracheophyta</taxon>
        <taxon>Spermatophyta</taxon>
        <taxon>Magnoliopsida</taxon>
        <taxon>Liliopsida</taxon>
        <taxon>Poales</taxon>
        <taxon>Poaceae</taxon>
        <taxon>BOP clade</taxon>
        <taxon>Oryzoideae</taxon>
        <taxon>Oryzeae</taxon>
        <taxon>Oryzinae</taxon>
        <taxon>Leersia</taxon>
    </lineage>
</organism>
<dbReference type="Gramene" id="LPERR08G19000.1">
    <property type="protein sequence ID" value="LPERR08G19000.1"/>
    <property type="gene ID" value="LPERR08G19000"/>
</dbReference>
<reference evidence="2" key="2">
    <citation type="submission" date="2013-12" db="EMBL/GenBank/DDBJ databases">
        <authorList>
            <person name="Yu Y."/>
            <person name="Lee S."/>
            <person name="de Baynast K."/>
            <person name="Wissotski M."/>
            <person name="Liu L."/>
            <person name="Talag J."/>
            <person name="Goicoechea J."/>
            <person name="Angelova A."/>
            <person name="Jetty R."/>
            <person name="Kudrna D."/>
            <person name="Golser W."/>
            <person name="Rivera L."/>
            <person name="Zhang J."/>
            <person name="Wing R."/>
        </authorList>
    </citation>
    <scope>NUCLEOTIDE SEQUENCE</scope>
</reference>
<reference evidence="1 2" key="1">
    <citation type="submission" date="2012-08" db="EMBL/GenBank/DDBJ databases">
        <title>Oryza genome evolution.</title>
        <authorList>
            <person name="Wing R.A."/>
        </authorList>
    </citation>
    <scope>NUCLEOTIDE SEQUENCE</scope>
</reference>
<dbReference type="AlphaFoldDB" id="A0A0D9XAE0"/>
<protein>
    <submittedName>
        <fullName evidence="1">Uncharacterized protein</fullName>
    </submittedName>
</protein>
<keyword evidence="2" id="KW-1185">Reference proteome</keyword>
<reference evidence="1" key="3">
    <citation type="submission" date="2015-04" db="UniProtKB">
        <authorList>
            <consortium name="EnsemblPlants"/>
        </authorList>
    </citation>
    <scope>IDENTIFICATION</scope>
</reference>
<dbReference type="Proteomes" id="UP000032180">
    <property type="component" value="Chromosome 8"/>
</dbReference>
<name>A0A0D9XAE0_9ORYZ</name>
<dbReference type="HOGENOM" id="CLU_2609527_0_0_1"/>
<evidence type="ECO:0000313" key="2">
    <source>
        <dbReference type="Proteomes" id="UP000032180"/>
    </source>
</evidence>
<accession>A0A0D9XAE0</accession>
<dbReference type="EnsemblPlants" id="LPERR08G19000.1">
    <property type="protein sequence ID" value="LPERR08G19000.1"/>
    <property type="gene ID" value="LPERR08G19000"/>
</dbReference>
<proteinExistence type="predicted"/>